<protein>
    <submittedName>
        <fullName evidence="4">Alpha,alpha-trehalase</fullName>
    </submittedName>
</protein>
<feature type="signal peptide" evidence="3">
    <location>
        <begin position="1"/>
        <end position="18"/>
    </location>
</feature>
<dbReference type="InterPro" id="IPR018232">
    <property type="entry name" value="Glyco_hydro_37_CS"/>
</dbReference>
<dbReference type="GO" id="GO:0005993">
    <property type="term" value="P:trehalose catabolic process"/>
    <property type="evidence" value="ECO:0007669"/>
    <property type="project" value="TreeGrafter"/>
</dbReference>
<dbReference type="EMBL" id="QLMA01000004">
    <property type="protein sequence ID" value="RAJ82332.1"/>
    <property type="molecule type" value="Genomic_DNA"/>
</dbReference>
<proteinExistence type="predicted"/>
<dbReference type="InterPro" id="IPR001661">
    <property type="entry name" value="Glyco_hydro_37"/>
</dbReference>
<dbReference type="PRINTS" id="PR00744">
    <property type="entry name" value="GLHYDRLASE37"/>
</dbReference>
<name>A0A327W0P7_9BACT</name>
<dbReference type="Proteomes" id="UP000249819">
    <property type="component" value="Unassembled WGS sequence"/>
</dbReference>
<dbReference type="PROSITE" id="PS00927">
    <property type="entry name" value="TREHALASE_1"/>
    <property type="match status" value="1"/>
</dbReference>
<evidence type="ECO:0000313" key="5">
    <source>
        <dbReference type="Proteomes" id="UP000249819"/>
    </source>
</evidence>
<evidence type="ECO:0000256" key="2">
    <source>
        <dbReference type="ARBA" id="ARBA00023295"/>
    </source>
</evidence>
<keyword evidence="2" id="KW-0326">Glycosidase</keyword>
<feature type="chain" id="PRO_5016360723" evidence="3">
    <location>
        <begin position="19"/>
        <end position="522"/>
    </location>
</feature>
<dbReference type="PANTHER" id="PTHR23403">
    <property type="entry name" value="TREHALASE"/>
    <property type="match status" value="1"/>
</dbReference>
<dbReference type="GO" id="GO:0004555">
    <property type="term" value="F:alpha,alpha-trehalase activity"/>
    <property type="evidence" value="ECO:0007669"/>
    <property type="project" value="InterPro"/>
</dbReference>
<keyword evidence="3" id="KW-0732">Signal</keyword>
<evidence type="ECO:0000313" key="4">
    <source>
        <dbReference type="EMBL" id="RAJ82332.1"/>
    </source>
</evidence>
<comment type="caution">
    <text evidence="4">The sequence shown here is derived from an EMBL/GenBank/DDBJ whole genome shotgun (WGS) entry which is preliminary data.</text>
</comment>
<accession>A0A327W0P7</accession>
<dbReference type="Gene3D" id="1.50.10.10">
    <property type="match status" value="1"/>
</dbReference>
<dbReference type="AlphaFoldDB" id="A0A327W0P7"/>
<dbReference type="InterPro" id="IPR012341">
    <property type="entry name" value="6hp_glycosidase-like_sf"/>
</dbReference>
<sequence length="522" mass="60120">MKKLLLPFLLICLFTVQAQLKTPRATYPGLFEAVQMNRIYPDGKTFPDLKPKVTPDSIMHAYQLLKDKPDFNLKSFTEIYFEMPSSQSHSYHSDISGGIRKHIDTLWTVLRREPVADGSISLIKLPFPYIVPGGRFREVYYWDSYFTMLGLRESGKTDMVTNMLNNFAWLIDTLGFIPNGNRTYFLTRSQPPFFACMVQSMAETNGDKVYLRYLPQLLKEYAYWMRGANHIKPGEANAHVVKMPGGEILNRYWDFSDQPREESYREDVLAAEKSGRTPAEFYRDIRAAAESGWDFSSRWFRDPQDLHTIHTTDLIPVDLNALLCNLEAAISKAYMVKGKRDSSMLFQQKRIARIKAMNRYCWNEKSGWYFDYDWKARQQSTAITIAGAFPLFCDMMISYARGYTMSDFIAKNLLAPGGVKTTLVNNRQQWDDPNGWAPLQYVTAKGLLKSGHENLANDIIRRWLGLNTTVFNHTGKLMEKYNVEDLHLEAGGGEYALQDGFGWTNGVFLQFLARKINLHIQE</sequence>
<dbReference type="Pfam" id="PF01204">
    <property type="entry name" value="Trehalase"/>
    <property type="match status" value="1"/>
</dbReference>
<gene>
    <name evidence="4" type="ORF">CLV59_104558</name>
</gene>
<dbReference type="PROSITE" id="PS00928">
    <property type="entry name" value="TREHALASE_2"/>
    <property type="match status" value="1"/>
</dbReference>
<keyword evidence="5" id="KW-1185">Reference proteome</keyword>
<dbReference type="SUPFAM" id="SSF48208">
    <property type="entry name" value="Six-hairpin glycosidases"/>
    <property type="match status" value="1"/>
</dbReference>
<dbReference type="OrthoDB" id="106887at2"/>
<evidence type="ECO:0000256" key="3">
    <source>
        <dbReference type="SAM" id="SignalP"/>
    </source>
</evidence>
<keyword evidence="1" id="KW-0378">Hydrolase</keyword>
<evidence type="ECO:0000256" key="1">
    <source>
        <dbReference type="ARBA" id="ARBA00022801"/>
    </source>
</evidence>
<dbReference type="PANTHER" id="PTHR23403:SF1">
    <property type="entry name" value="TREHALASE"/>
    <property type="match status" value="1"/>
</dbReference>
<dbReference type="NCBIfam" id="NF009773">
    <property type="entry name" value="PRK13270.1"/>
    <property type="match status" value="1"/>
</dbReference>
<dbReference type="RefSeq" id="WP_111592853.1">
    <property type="nucleotide sequence ID" value="NZ_QLMA01000004.1"/>
</dbReference>
<dbReference type="InterPro" id="IPR008928">
    <property type="entry name" value="6-hairpin_glycosidase_sf"/>
</dbReference>
<organism evidence="4 5">
    <name type="scientific">Chitinophaga dinghuensis</name>
    <dbReference type="NCBI Taxonomy" id="1539050"/>
    <lineage>
        <taxon>Bacteria</taxon>
        <taxon>Pseudomonadati</taxon>
        <taxon>Bacteroidota</taxon>
        <taxon>Chitinophagia</taxon>
        <taxon>Chitinophagales</taxon>
        <taxon>Chitinophagaceae</taxon>
        <taxon>Chitinophaga</taxon>
    </lineage>
</organism>
<reference evidence="4 5" key="1">
    <citation type="submission" date="2018-06" db="EMBL/GenBank/DDBJ databases">
        <title>Genomic Encyclopedia of Archaeal and Bacterial Type Strains, Phase II (KMG-II): from individual species to whole genera.</title>
        <authorList>
            <person name="Goeker M."/>
        </authorList>
    </citation>
    <scope>NUCLEOTIDE SEQUENCE [LARGE SCALE GENOMIC DNA]</scope>
    <source>
        <strain evidence="4 5">DSM 29821</strain>
    </source>
</reference>